<dbReference type="GO" id="GO:0016020">
    <property type="term" value="C:membrane"/>
    <property type="evidence" value="ECO:0007669"/>
    <property type="project" value="TreeGrafter"/>
</dbReference>
<keyword evidence="8" id="KW-1071">Ligand-gated ion channel</keyword>
<dbReference type="OrthoDB" id="494673at2759"/>
<evidence type="ECO:0000313" key="10">
    <source>
        <dbReference type="EMBL" id="CAG8745278.1"/>
    </source>
</evidence>
<gene>
    <name evidence="10" type="ORF">AMORRO_LOCUS14991</name>
</gene>
<evidence type="ECO:0000313" key="11">
    <source>
        <dbReference type="Proteomes" id="UP000789342"/>
    </source>
</evidence>
<evidence type="ECO:0000256" key="1">
    <source>
        <dbReference type="ARBA" id="ARBA00004308"/>
    </source>
</evidence>
<protein>
    <submittedName>
        <fullName evidence="10">10937_t:CDS:1</fullName>
    </submittedName>
</protein>
<dbReference type="GO" id="GO:0070588">
    <property type="term" value="P:calcium ion transmembrane transport"/>
    <property type="evidence" value="ECO:0007669"/>
    <property type="project" value="TreeGrafter"/>
</dbReference>
<evidence type="ECO:0000256" key="9">
    <source>
        <dbReference type="ARBA" id="ARBA00023303"/>
    </source>
</evidence>
<reference evidence="10" key="1">
    <citation type="submission" date="2021-06" db="EMBL/GenBank/DDBJ databases">
        <authorList>
            <person name="Kallberg Y."/>
            <person name="Tangrot J."/>
            <person name="Rosling A."/>
        </authorList>
    </citation>
    <scope>NUCLEOTIDE SEQUENCE</scope>
    <source>
        <strain evidence="10">CL551</strain>
    </source>
</reference>
<keyword evidence="9" id="KW-0407">Ion channel</keyword>
<dbReference type="PANTHER" id="PTHR10125">
    <property type="entry name" value="P2X PURINOCEPTOR"/>
    <property type="match status" value="1"/>
</dbReference>
<feature type="non-terminal residue" evidence="10">
    <location>
        <position position="107"/>
    </location>
</feature>
<keyword evidence="7" id="KW-0472">Membrane</keyword>
<evidence type="ECO:0000256" key="7">
    <source>
        <dbReference type="ARBA" id="ARBA00023136"/>
    </source>
</evidence>
<evidence type="ECO:0000256" key="3">
    <source>
        <dbReference type="ARBA" id="ARBA00022448"/>
    </source>
</evidence>
<keyword evidence="6" id="KW-0406">Ion transport</keyword>
<organism evidence="10 11">
    <name type="scientific">Acaulospora morrowiae</name>
    <dbReference type="NCBI Taxonomy" id="94023"/>
    <lineage>
        <taxon>Eukaryota</taxon>
        <taxon>Fungi</taxon>
        <taxon>Fungi incertae sedis</taxon>
        <taxon>Mucoromycota</taxon>
        <taxon>Glomeromycotina</taxon>
        <taxon>Glomeromycetes</taxon>
        <taxon>Diversisporales</taxon>
        <taxon>Acaulosporaceae</taxon>
        <taxon>Acaulospora</taxon>
    </lineage>
</organism>
<sequence>MVDLDEVFSYDTFKVVKVKDRRLGILFRTFQIAILVYLITEIVLKQLYLKTEPPIPGAVRISLRAPDSLSYPSYCNDSDIQCVFWGANEIQYPEDGAGVAFFTTRAT</sequence>
<keyword evidence="11" id="KW-1185">Reference proteome</keyword>
<dbReference type="AlphaFoldDB" id="A0A9N9INY7"/>
<keyword evidence="5" id="KW-1133">Transmembrane helix</keyword>
<dbReference type="Pfam" id="PF00864">
    <property type="entry name" value="P2X_receptor"/>
    <property type="match status" value="1"/>
</dbReference>
<evidence type="ECO:0000256" key="6">
    <source>
        <dbReference type="ARBA" id="ARBA00023065"/>
    </source>
</evidence>
<keyword evidence="3" id="KW-0813">Transport</keyword>
<dbReference type="GO" id="GO:0007165">
    <property type="term" value="P:signal transduction"/>
    <property type="evidence" value="ECO:0007669"/>
    <property type="project" value="UniProtKB-ARBA"/>
</dbReference>
<accession>A0A9N9INY7</accession>
<dbReference type="EMBL" id="CAJVPV010032623">
    <property type="protein sequence ID" value="CAG8745278.1"/>
    <property type="molecule type" value="Genomic_DNA"/>
</dbReference>
<comment type="similarity">
    <text evidence="2">Belongs to the P2X receptor family.</text>
</comment>
<dbReference type="InterPro" id="IPR059116">
    <property type="entry name" value="P2X_receptor"/>
</dbReference>
<proteinExistence type="inferred from homology"/>
<dbReference type="Gene3D" id="1.10.287.940">
    <property type="entry name" value="atp-gated p2x4 ion channel"/>
    <property type="match status" value="1"/>
</dbReference>
<dbReference type="GO" id="GO:0012505">
    <property type="term" value="C:endomembrane system"/>
    <property type="evidence" value="ECO:0007669"/>
    <property type="project" value="UniProtKB-SubCell"/>
</dbReference>
<dbReference type="PANTHER" id="PTHR10125:SF31">
    <property type="entry name" value="P2X RECEPTOR E"/>
    <property type="match status" value="1"/>
</dbReference>
<dbReference type="GO" id="GO:0015267">
    <property type="term" value="F:channel activity"/>
    <property type="evidence" value="ECO:0007669"/>
    <property type="project" value="UniProtKB-ARBA"/>
</dbReference>
<evidence type="ECO:0000256" key="5">
    <source>
        <dbReference type="ARBA" id="ARBA00022989"/>
    </source>
</evidence>
<comment type="subcellular location">
    <subcellularLocation>
        <location evidence="1">Endomembrane system</location>
    </subcellularLocation>
</comment>
<name>A0A9N9INY7_9GLOM</name>
<evidence type="ECO:0000256" key="8">
    <source>
        <dbReference type="ARBA" id="ARBA00023286"/>
    </source>
</evidence>
<dbReference type="Proteomes" id="UP000789342">
    <property type="component" value="Unassembled WGS sequence"/>
</dbReference>
<evidence type="ECO:0000256" key="2">
    <source>
        <dbReference type="ARBA" id="ARBA00009848"/>
    </source>
</evidence>
<comment type="caution">
    <text evidence="10">The sequence shown here is derived from an EMBL/GenBank/DDBJ whole genome shotgun (WGS) entry which is preliminary data.</text>
</comment>
<keyword evidence="4" id="KW-0812">Transmembrane</keyword>
<evidence type="ECO:0000256" key="4">
    <source>
        <dbReference type="ARBA" id="ARBA00022692"/>
    </source>
</evidence>